<dbReference type="Proteomes" id="UP000295662">
    <property type="component" value="Unassembled WGS sequence"/>
</dbReference>
<dbReference type="OrthoDB" id="5497289at2"/>
<dbReference type="Pfam" id="PF10137">
    <property type="entry name" value="CAP12-PCTIR_TIR"/>
    <property type="match status" value="1"/>
</dbReference>
<sequence>MKKDEIIEELKTLKARLRGEVVNAYKERGAAFGDERFNAWRRKLTSFLSDHLPREVSVLNEKLTHNVFSINPHDSDVTAFWNLDGENMNSYLESLILDIQNDEHDFREMPVEPEPDKKKIKDTSKVFIVHGHDGEAKERTARFIEKLGFAAIILHEQPNQGRTIIEKIEEFSNVGFGIVLYTPDDLGNVKTEASIGNLRPRARQNVVFEHGYLMAKIGRNNVAALVTADIELPNDISGVVYISDKDWQVDIAKEMKASGYAIDFNVILQ</sequence>
<protein>
    <submittedName>
        <fullName evidence="2">Putative nucleotide-binding protein</fullName>
    </submittedName>
</protein>
<dbReference type="GO" id="GO:0050135">
    <property type="term" value="F:NADP+ nucleosidase activity"/>
    <property type="evidence" value="ECO:0007669"/>
    <property type="project" value="InterPro"/>
</dbReference>
<evidence type="ECO:0000313" key="2">
    <source>
        <dbReference type="EMBL" id="TDU81574.1"/>
    </source>
</evidence>
<dbReference type="PIRSF" id="PIRSF032620">
    <property type="entry name" value="UCP032620"/>
    <property type="match status" value="1"/>
</dbReference>
<dbReference type="AlphaFoldDB" id="A0A4R7SRH6"/>
<comment type="caution">
    <text evidence="2">The sequence shown here is derived from an EMBL/GenBank/DDBJ whole genome shotgun (WGS) entry which is preliminary data.</text>
</comment>
<dbReference type="RefSeq" id="WP_133793514.1">
    <property type="nucleotide sequence ID" value="NZ_SOCA01000001.1"/>
</dbReference>
<dbReference type="EMBL" id="SOCA01000001">
    <property type="protein sequence ID" value="TDU81574.1"/>
    <property type="molecule type" value="Genomic_DNA"/>
</dbReference>
<evidence type="ECO:0000313" key="3">
    <source>
        <dbReference type="Proteomes" id="UP000295662"/>
    </source>
</evidence>
<name>A0A4R7SRH6_9BACT</name>
<gene>
    <name evidence="2" type="ORF">EI77_00884</name>
</gene>
<feature type="domain" description="CD-NTase-associated protein 12/Pycsar effector protein TIR" evidence="1">
    <location>
        <begin position="125"/>
        <end position="243"/>
    </location>
</feature>
<dbReference type="InterPro" id="IPR014571">
    <property type="entry name" value="UCP032620"/>
</dbReference>
<evidence type="ECO:0000259" key="1">
    <source>
        <dbReference type="Pfam" id="PF10137"/>
    </source>
</evidence>
<reference evidence="2 3" key="1">
    <citation type="submission" date="2019-03" db="EMBL/GenBank/DDBJ databases">
        <title>Genomic Encyclopedia of Archaeal and Bacterial Type Strains, Phase II (KMG-II): from individual species to whole genera.</title>
        <authorList>
            <person name="Goeker M."/>
        </authorList>
    </citation>
    <scope>NUCLEOTIDE SEQUENCE [LARGE SCALE GENOMIC DNA]</scope>
    <source>
        <strain evidence="2 3">ATCC 25309</strain>
    </source>
</reference>
<keyword evidence="3" id="KW-1185">Reference proteome</keyword>
<accession>A0A4R7SRH6</accession>
<dbReference type="InterPro" id="IPR019302">
    <property type="entry name" value="CAP12/PCTIR_TIR_dom"/>
</dbReference>
<organism evidence="2 3">
    <name type="scientific">Prosthecobacter fusiformis</name>
    <dbReference type="NCBI Taxonomy" id="48464"/>
    <lineage>
        <taxon>Bacteria</taxon>
        <taxon>Pseudomonadati</taxon>
        <taxon>Verrucomicrobiota</taxon>
        <taxon>Verrucomicrobiia</taxon>
        <taxon>Verrucomicrobiales</taxon>
        <taxon>Verrucomicrobiaceae</taxon>
        <taxon>Prosthecobacter</taxon>
    </lineage>
</organism>
<proteinExistence type="predicted"/>